<evidence type="ECO:0000313" key="3">
    <source>
        <dbReference type="Proteomes" id="UP000054363"/>
    </source>
</evidence>
<dbReference type="EMBL" id="JPER01000001">
    <property type="protein sequence ID" value="KFZ32091.1"/>
    <property type="molecule type" value="Genomic_DNA"/>
</dbReference>
<comment type="caution">
    <text evidence="2">The sequence shown here is derived from an EMBL/GenBank/DDBJ whole genome shotgun (WGS) entry which is preliminary data.</text>
</comment>
<dbReference type="STRING" id="435908.IDSA_05315"/>
<keyword evidence="1" id="KW-0732">Signal</keyword>
<dbReference type="AlphaFoldDB" id="A0A094JHR8"/>
<name>A0A094JHR8_9GAMM</name>
<dbReference type="OrthoDB" id="5566524at2"/>
<feature type="chain" id="PRO_5001900230" evidence="1">
    <location>
        <begin position="23"/>
        <end position="358"/>
    </location>
</feature>
<protein>
    <submittedName>
        <fullName evidence="2">Uncharacterized protein</fullName>
    </submittedName>
</protein>
<dbReference type="eggNOG" id="ENOG5032UIH">
    <property type="taxonomic scope" value="Bacteria"/>
</dbReference>
<feature type="signal peptide" evidence="1">
    <location>
        <begin position="1"/>
        <end position="22"/>
    </location>
</feature>
<evidence type="ECO:0000313" key="2">
    <source>
        <dbReference type="EMBL" id="KFZ32091.1"/>
    </source>
</evidence>
<accession>A0A094JHR8</accession>
<keyword evidence="3" id="KW-1185">Reference proteome</keyword>
<evidence type="ECO:0000256" key="1">
    <source>
        <dbReference type="SAM" id="SignalP"/>
    </source>
</evidence>
<dbReference type="RefSeq" id="WP_034774784.1">
    <property type="nucleotide sequence ID" value="NZ_JPER01000001.1"/>
</dbReference>
<dbReference type="InterPro" id="IPR021241">
    <property type="entry name" value="CsiV"/>
</dbReference>
<gene>
    <name evidence="2" type="ORF">IDSA_05315</name>
</gene>
<reference evidence="2 3" key="1">
    <citation type="submission" date="2014-06" db="EMBL/GenBank/DDBJ databases">
        <title>The draft genome sequence of Idiomarina salinarum ISL-52.</title>
        <authorList>
            <person name="Du J."/>
            <person name="Shao Z."/>
        </authorList>
    </citation>
    <scope>NUCLEOTIDE SEQUENCE [LARGE SCALE GENOMIC DNA]</scope>
    <source>
        <strain evidence="2 3">ISL-52</strain>
    </source>
</reference>
<proteinExistence type="predicted"/>
<dbReference type="Proteomes" id="UP000054363">
    <property type="component" value="Unassembled WGS sequence"/>
</dbReference>
<sequence>MARFCRLLTAALLATAAGNALAQSDPDKWRWFEVEVLIFRHQANTGPAEEFAWQGPGQATGTTRDLLTPYYAPDFLSFIGEAPPCEPDENDLLLQEDSLQWMCHRPEELEPTETADWYQAGRLLALLPRAPSTVIDGAGGDINEASRPFLLSDAYHELTTMRQQLVQRNVGQPLLHLAYRQPVFNRNQQYKFRLFGGRNYGREFLPSGYEVPDPEQQQIIPADALDQLLQLTESGQLNFSVKPDRTPPPPPLLDPRAPGELIESVWELDGVLHIYLVGNYLHVESQLELREPQQVEFSTTSLASQATQALVNKGPQRFLRRYEIAQLRRVISHETHYFDNPRLGLVVQIRRTDLSAKR</sequence>
<dbReference type="Pfam" id="PF10972">
    <property type="entry name" value="CsiV"/>
    <property type="match status" value="1"/>
</dbReference>
<organism evidence="2 3">
    <name type="scientific">Pseudidiomarina salinarum</name>
    <dbReference type="NCBI Taxonomy" id="435908"/>
    <lineage>
        <taxon>Bacteria</taxon>
        <taxon>Pseudomonadati</taxon>
        <taxon>Pseudomonadota</taxon>
        <taxon>Gammaproteobacteria</taxon>
        <taxon>Alteromonadales</taxon>
        <taxon>Idiomarinaceae</taxon>
        <taxon>Pseudidiomarina</taxon>
    </lineage>
</organism>